<evidence type="ECO:0000256" key="2">
    <source>
        <dbReference type="ARBA" id="ARBA00007759"/>
    </source>
</evidence>
<protein>
    <submittedName>
        <fullName evidence="8">ESX-2 secretion system protein EccE2</fullName>
    </submittedName>
</protein>
<evidence type="ECO:0000313" key="8">
    <source>
        <dbReference type="EMBL" id="CAA0126512.1"/>
    </source>
</evidence>
<evidence type="ECO:0000256" key="5">
    <source>
        <dbReference type="ARBA" id="ARBA00022989"/>
    </source>
</evidence>
<dbReference type="InterPro" id="IPR021368">
    <property type="entry name" value="T7SS_EccE"/>
</dbReference>
<sequence>MSSLVGFDIRALLASEVVAAAAGLTLVWSGVAWQAAVAAALIVVLAGTVAIKRHSPARWLALGGRWPWSRRKVMGAALPAPVDTGFDGAVVGVRLHAGTLTSMIAVAGSSYTPTFLERTRTASTTNTVPMSVLAPLVDQFGLAVSIEVVSAGRRRALMGIYAALYEKIIGTRPVAGQRRTWLILRVDVVKSIQGLASRKSLFAAMAAATERCARQLDEAGCRARPCTADDLIEAEKLLLGPGSTEVEDRWSHIQSAAGSVATYVVQAKDLRERPIDRLWIMRANAVAHSVHLKPTETGPQMAVSVRIETVQHKDFDVPAVFSRIPGEQARALRAARASAEDVPHLEYVPAVDLNLHAGPSGVLLGRTVEDKTPFLLPLTDPLRSTSVSVAANPTLVRQIVLRAEGTGERIAIYTPNPMAWANVGRSSRIWIAPSPHTKPPGPVTMIVADGVEAPVIAASTVITVEPVLAASEVQARHTAAGTADQRVDVSITEHDNNQLTVGTQSESWMIEPVYYADEANFLNEPSYA</sequence>
<organism evidence="8 9">
    <name type="scientific">Mycolicibacterium vanbaalenii</name>
    <name type="common">Mycobacterium vanbaalenii</name>
    <dbReference type="NCBI Taxonomy" id="110539"/>
    <lineage>
        <taxon>Bacteria</taxon>
        <taxon>Bacillati</taxon>
        <taxon>Actinomycetota</taxon>
        <taxon>Actinomycetes</taxon>
        <taxon>Mycobacteriales</taxon>
        <taxon>Mycobacteriaceae</taxon>
        <taxon>Mycolicibacterium</taxon>
    </lineage>
</organism>
<evidence type="ECO:0000313" key="9">
    <source>
        <dbReference type="Proteomes" id="UP000430146"/>
    </source>
</evidence>
<dbReference type="EMBL" id="CACSIP010000025">
    <property type="protein sequence ID" value="CAA0126512.1"/>
    <property type="molecule type" value="Genomic_DNA"/>
</dbReference>
<evidence type="ECO:0000259" key="7">
    <source>
        <dbReference type="Pfam" id="PF11203"/>
    </source>
</evidence>
<comment type="similarity">
    <text evidence="2">Belongs to the EccE family.</text>
</comment>
<dbReference type="Proteomes" id="UP000430146">
    <property type="component" value="Unassembled WGS sequence"/>
</dbReference>
<dbReference type="RefSeq" id="WP_159232417.1">
    <property type="nucleotide sequence ID" value="NZ_CACSIP010000025.1"/>
</dbReference>
<dbReference type="InterPro" id="IPR050051">
    <property type="entry name" value="EccE_dom"/>
</dbReference>
<dbReference type="GO" id="GO:0005886">
    <property type="term" value="C:plasma membrane"/>
    <property type="evidence" value="ECO:0007669"/>
    <property type="project" value="UniProtKB-SubCell"/>
</dbReference>
<keyword evidence="4" id="KW-0812">Transmembrane</keyword>
<evidence type="ECO:0000256" key="3">
    <source>
        <dbReference type="ARBA" id="ARBA00022475"/>
    </source>
</evidence>
<proteinExistence type="inferred from homology"/>
<dbReference type="OrthoDB" id="4751893at2"/>
<evidence type="ECO:0000256" key="1">
    <source>
        <dbReference type="ARBA" id="ARBA00004236"/>
    </source>
</evidence>
<reference evidence="8 9" key="1">
    <citation type="submission" date="2019-11" db="EMBL/GenBank/DDBJ databases">
        <authorList>
            <person name="Holert J."/>
        </authorList>
    </citation>
    <scope>NUCLEOTIDE SEQUENCE [LARGE SCALE GENOMIC DNA]</scope>
    <source>
        <strain evidence="8">BC8_1</strain>
    </source>
</reference>
<evidence type="ECO:0000256" key="6">
    <source>
        <dbReference type="ARBA" id="ARBA00023136"/>
    </source>
</evidence>
<dbReference type="Pfam" id="PF11203">
    <property type="entry name" value="EccE"/>
    <property type="match status" value="1"/>
</dbReference>
<name>A0A5S9R3N7_MYCVN</name>
<dbReference type="NCBIfam" id="TIGR03923">
    <property type="entry name" value="T7SS_EccE"/>
    <property type="match status" value="1"/>
</dbReference>
<dbReference type="AlphaFoldDB" id="A0A5S9R3N7"/>
<accession>A0A5S9R3N7</accession>
<keyword evidence="3" id="KW-1003">Cell membrane</keyword>
<keyword evidence="6" id="KW-0472">Membrane</keyword>
<comment type="subcellular location">
    <subcellularLocation>
        <location evidence="1">Cell membrane</location>
    </subcellularLocation>
</comment>
<feature type="domain" description="Type VII secretion system protein EccE" evidence="7">
    <location>
        <begin position="175"/>
        <end position="264"/>
    </location>
</feature>
<keyword evidence="9" id="KW-1185">Reference proteome</keyword>
<evidence type="ECO:0000256" key="4">
    <source>
        <dbReference type="ARBA" id="ARBA00022692"/>
    </source>
</evidence>
<gene>
    <name evidence="8" type="primary">eccE2_2</name>
    <name evidence="8" type="ORF">AELLOGFF_04821</name>
</gene>
<keyword evidence="5" id="KW-1133">Transmembrane helix</keyword>